<protein>
    <recommendedName>
        <fullName evidence="4">C2H2-type domain-containing protein</fullName>
    </recommendedName>
</protein>
<accession>A0AAD2H625</accession>
<sequence>MRGQVIVLPPFIPQRHALIPSPEHPDDPRSPAGAPVPAARLRVELRAQARHAAAHGDAPVRRGAREVRVHLPVRRRRVRVHGDPKGEHEHAYNVAAVSGSSFLHRLIVPEAEGVIIYSTTRRPHACPICPYTTGDPSSAVRHRKIHIRKGELAADEHSRTTAPAPQRHSNKTNAISHHRSSNPASAAGSYSSPTAVYGGCPVFSSSTENFFLDASQSVHMRARPSWCSDDEADDMDWDSNQPSGRVHQ</sequence>
<gene>
    <name evidence="2" type="ORF">MYCIT1_LOCUS15175</name>
</gene>
<keyword evidence="3" id="KW-1185">Reference proteome</keyword>
<feature type="compositionally biased region" description="Polar residues" evidence="1">
    <location>
        <begin position="171"/>
        <end position="190"/>
    </location>
</feature>
<comment type="caution">
    <text evidence="2">The sequence shown here is derived from an EMBL/GenBank/DDBJ whole genome shotgun (WGS) entry which is preliminary data.</text>
</comment>
<proteinExistence type="predicted"/>
<evidence type="ECO:0000313" key="3">
    <source>
        <dbReference type="Proteomes" id="UP001295794"/>
    </source>
</evidence>
<evidence type="ECO:0008006" key="4">
    <source>
        <dbReference type="Google" id="ProtNLM"/>
    </source>
</evidence>
<feature type="region of interest" description="Disordered" evidence="1">
    <location>
        <begin position="149"/>
        <end position="190"/>
    </location>
</feature>
<feature type="region of interest" description="Disordered" evidence="1">
    <location>
        <begin position="226"/>
        <end position="248"/>
    </location>
</feature>
<feature type="region of interest" description="Disordered" evidence="1">
    <location>
        <begin position="16"/>
        <end position="35"/>
    </location>
</feature>
<dbReference type="Proteomes" id="UP001295794">
    <property type="component" value="Unassembled WGS sequence"/>
</dbReference>
<evidence type="ECO:0000256" key="1">
    <source>
        <dbReference type="SAM" id="MobiDB-lite"/>
    </source>
</evidence>
<feature type="compositionally biased region" description="Acidic residues" evidence="1">
    <location>
        <begin position="228"/>
        <end position="237"/>
    </location>
</feature>
<feature type="compositionally biased region" description="Basic and acidic residues" evidence="1">
    <location>
        <begin position="149"/>
        <end position="159"/>
    </location>
</feature>
<reference evidence="2" key="1">
    <citation type="submission" date="2023-11" db="EMBL/GenBank/DDBJ databases">
        <authorList>
            <person name="De Vega J J."/>
            <person name="De Vega J J."/>
        </authorList>
    </citation>
    <scope>NUCLEOTIDE SEQUENCE</scope>
</reference>
<dbReference type="AlphaFoldDB" id="A0AAD2H625"/>
<evidence type="ECO:0000313" key="2">
    <source>
        <dbReference type="EMBL" id="CAK5270614.1"/>
    </source>
</evidence>
<feature type="compositionally biased region" description="Polar residues" evidence="1">
    <location>
        <begin position="239"/>
        <end position="248"/>
    </location>
</feature>
<dbReference type="EMBL" id="CAVNYO010000168">
    <property type="protein sequence ID" value="CAK5270614.1"/>
    <property type="molecule type" value="Genomic_DNA"/>
</dbReference>
<name>A0AAD2H625_9AGAR</name>
<organism evidence="2 3">
    <name type="scientific">Mycena citricolor</name>
    <dbReference type="NCBI Taxonomy" id="2018698"/>
    <lineage>
        <taxon>Eukaryota</taxon>
        <taxon>Fungi</taxon>
        <taxon>Dikarya</taxon>
        <taxon>Basidiomycota</taxon>
        <taxon>Agaricomycotina</taxon>
        <taxon>Agaricomycetes</taxon>
        <taxon>Agaricomycetidae</taxon>
        <taxon>Agaricales</taxon>
        <taxon>Marasmiineae</taxon>
        <taxon>Mycenaceae</taxon>
        <taxon>Mycena</taxon>
    </lineage>
</organism>